<proteinExistence type="predicted"/>
<dbReference type="InterPro" id="IPR010530">
    <property type="entry name" value="B12D"/>
</dbReference>
<evidence type="ECO:0008006" key="3">
    <source>
        <dbReference type="Google" id="ProtNLM"/>
    </source>
</evidence>
<evidence type="ECO:0000313" key="1">
    <source>
        <dbReference type="EMBL" id="KAJ3664994.1"/>
    </source>
</evidence>
<organism evidence="1 2">
    <name type="scientific">Zophobas morio</name>
    <dbReference type="NCBI Taxonomy" id="2755281"/>
    <lineage>
        <taxon>Eukaryota</taxon>
        <taxon>Metazoa</taxon>
        <taxon>Ecdysozoa</taxon>
        <taxon>Arthropoda</taxon>
        <taxon>Hexapoda</taxon>
        <taxon>Insecta</taxon>
        <taxon>Pterygota</taxon>
        <taxon>Neoptera</taxon>
        <taxon>Endopterygota</taxon>
        <taxon>Coleoptera</taxon>
        <taxon>Polyphaga</taxon>
        <taxon>Cucujiformia</taxon>
        <taxon>Tenebrionidae</taxon>
        <taxon>Zophobas</taxon>
    </lineage>
</organism>
<dbReference type="AlphaFoldDB" id="A0AA38J680"/>
<comment type="caution">
    <text evidence="1">The sequence shown here is derived from an EMBL/GenBank/DDBJ whole genome shotgun (WGS) entry which is preliminary data.</text>
</comment>
<dbReference type="Pfam" id="PF06522">
    <property type="entry name" value="B12D"/>
    <property type="match status" value="1"/>
</dbReference>
<dbReference type="Proteomes" id="UP001168821">
    <property type="component" value="Unassembled WGS sequence"/>
</dbReference>
<dbReference type="PANTHER" id="PTHR14256:SF1">
    <property type="entry name" value="GEO09626P1"/>
    <property type="match status" value="1"/>
</dbReference>
<name>A0AA38J680_9CUCU</name>
<dbReference type="EMBL" id="JALNTZ010000001">
    <property type="protein sequence ID" value="KAJ3664994.1"/>
    <property type="molecule type" value="Genomic_DNA"/>
</dbReference>
<sequence>MARSFWRRIRKHLGLFPLYLLVAGGTTGAVAYGVRTALQNPDVQWNRRNPAISNEEYRAKQYKFYSPTLDYSELESPAPLYQEL</sequence>
<reference evidence="1" key="1">
    <citation type="journal article" date="2023" name="G3 (Bethesda)">
        <title>Whole genome assemblies of Zophobas morio and Tenebrio molitor.</title>
        <authorList>
            <person name="Kaur S."/>
            <person name="Stinson S.A."/>
            <person name="diCenzo G.C."/>
        </authorList>
    </citation>
    <scope>NUCLEOTIDE SEQUENCE</scope>
    <source>
        <strain evidence="1">QUZm001</strain>
    </source>
</reference>
<evidence type="ECO:0000313" key="2">
    <source>
        <dbReference type="Proteomes" id="UP001168821"/>
    </source>
</evidence>
<accession>A0AA38J680</accession>
<keyword evidence="2" id="KW-1185">Reference proteome</keyword>
<gene>
    <name evidence="1" type="ORF">Zmor_000519</name>
</gene>
<protein>
    <recommendedName>
        <fullName evidence="3">NADH dehydrogenase [ubiquinone] 1 alpha subcomplex subunit 4</fullName>
    </recommendedName>
</protein>
<dbReference type="PANTHER" id="PTHR14256">
    <property type="entry name" value="NADH-UBIQUINONE OXIDOREDUCTASE MLRQ SUBUNIT"/>
    <property type="match status" value="1"/>
</dbReference>